<gene>
    <name evidence="1" type="ORF">Poly41_01670</name>
</gene>
<comment type="caution">
    <text evidence="1">The sequence shown here is derived from an EMBL/GenBank/DDBJ whole genome shotgun (WGS) entry which is preliminary data.</text>
</comment>
<evidence type="ECO:0000313" key="1">
    <source>
        <dbReference type="EMBL" id="TWU41874.1"/>
    </source>
</evidence>
<organism evidence="1 2">
    <name type="scientific">Novipirellula artificiosorum</name>
    <dbReference type="NCBI Taxonomy" id="2528016"/>
    <lineage>
        <taxon>Bacteria</taxon>
        <taxon>Pseudomonadati</taxon>
        <taxon>Planctomycetota</taxon>
        <taxon>Planctomycetia</taxon>
        <taxon>Pirellulales</taxon>
        <taxon>Pirellulaceae</taxon>
        <taxon>Novipirellula</taxon>
    </lineage>
</organism>
<name>A0A5C6E067_9BACT</name>
<proteinExistence type="predicted"/>
<dbReference type="Proteomes" id="UP000319143">
    <property type="component" value="Unassembled WGS sequence"/>
</dbReference>
<dbReference type="RefSeq" id="WP_146524034.1">
    <property type="nucleotide sequence ID" value="NZ_SJPV01000001.1"/>
</dbReference>
<keyword evidence="2" id="KW-1185">Reference proteome</keyword>
<dbReference type="AlphaFoldDB" id="A0A5C6E067"/>
<dbReference type="SUPFAM" id="SSF52540">
    <property type="entry name" value="P-loop containing nucleoside triphosphate hydrolases"/>
    <property type="match status" value="1"/>
</dbReference>
<evidence type="ECO:0000313" key="2">
    <source>
        <dbReference type="Proteomes" id="UP000319143"/>
    </source>
</evidence>
<accession>A0A5C6E067</accession>
<protein>
    <submittedName>
        <fullName evidence="1">Uncharacterized protein</fullName>
    </submittedName>
</protein>
<reference evidence="1 2" key="1">
    <citation type="submission" date="2019-02" db="EMBL/GenBank/DDBJ databases">
        <title>Deep-cultivation of Planctomycetes and their phenomic and genomic characterization uncovers novel biology.</title>
        <authorList>
            <person name="Wiegand S."/>
            <person name="Jogler M."/>
            <person name="Boedeker C."/>
            <person name="Pinto D."/>
            <person name="Vollmers J."/>
            <person name="Rivas-Marin E."/>
            <person name="Kohn T."/>
            <person name="Peeters S.H."/>
            <person name="Heuer A."/>
            <person name="Rast P."/>
            <person name="Oberbeckmann S."/>
            <person name="Bunk B."/>
            <person name="Jeske O."/>
            <person name="Meyerdierks A."/>
            <person name="Storesund J.E."/>
            <person name="Kallscheuer N."/>
            <person name="Luecker S."/>
            <person name="Lage O.M."/>
            <person name="Pohl T."/>
            <person name="Merkel B.J."/>
            <person name="Hornburger P."/>
            <person name="Mueller R.-W."/>
            <person name="Bruemmer F."/>
            <person name="Labrenz M."/>
            <person name="Spormann A.M."/>
            <person name="Op Den Camp H."/>
            <person name="Overmann J."/>
            <person name="Amann R."/>
            <person name="Jetten M.S.M."/>
            <person name="Mascher T."/>
            <person name="Medema M.H."/>
            <person name="Devos D.P."/>
            <person name="Kaster A.-K."/>
            <person name="Ovreas L."/>
            <person name="Rohde M."/>
            <person name="Galperin M.Y."/>
            <person name="Jogler C."/>
        </authorList>
    </citation>
    <scope>NUCLEOTIDE SEQUENCE [LARGE SCALE GENOMIC DNA]</scope>
    <source>
        <strain evidence="1 2">Poly41</strain>
    </source>
</reference>
<dbReference type="OrthoDB" id="246010at2"/>
<dbReference type="EMBL" id="SJPV01000001">
    <property type="protein sequence ID" value="TWU41874.1"/>
    <property type="molecule type" value="Genomic_DNA"/>
</dbReference>
<dbReference type="InterPro" id="IPR027417">
    <property type="entry name" value="P-loop_NTPase"/>
</dbReference>
<sequence>MDGIETSEMTALEQRQALLAHHVRLVARRHSHALFVFGSQGGLGKSRTILATLEDEGVSPILINSHVTPLALYGILYQHRDDEAIFFDDVDSMFSSMAHLGLLRSALWGTPRIVTYNSTQLTDLPSSFEFTSRCIFACNVIPKKNDAFRAVLSRCDQFELSATNEQVIDLMRSVAANGFNGITPDECQEIIDYIAENSDDRQLSMRLLGPSIRKFQYARSERLDWRSLLKSQLQTLGRKNEATKRLDSKSKDIKMLQNVITNHPDSVKDQQVAWCRSLGKSRASFYRTLSRYKDEVGD</sequence>